<organism evidence="2 3">
    <name type="scientific">Acetobacter estunensis</name>
    <dbReference type="NCBI Taxonomy" id="104097"/>
    <lineage>
        <taxon>Bacteria</taxon>
        <taxon>Pseudomonadati</taxon>
        <taxon>Pseudomonadota</taxon>
        <taxon>Alphaproteobacteria</taxon>
        <taxon>Acetobacterales</taxon>
        <taxon>Acetobacteraceae</taxon>
        <taxon>Acetobacter</taxon>
    </lineage>
</organism>
<name>A0A967ECS2_9PROT</name>
<protein>
    <submittedName>
        <fullName evidence="2">Uncharacterized protein</fullName>
    </submittedName>
</protein>
<feature type="chain" id="PRO_5037086243" evidence="1">
    <location>
        <begin position="27"/>
        <end position="176"/>
    </location>
</feature>
<dbReference type="EMBL" id="WOTH01000006">
    <property type="protein sequence ID" value="NHO53230.1"/>
    <property type="molecule type" value="Genomic_DNA"/>
</dbReference>
<reference evidence="2" key="1">
    <citation type="submission" date="2019-11" db="EMBL/GenBank/DDBJ databases">
        <title>Description of new Acetobacter species.</title>
        <authorList>
            <person name="Cleenwerck I."/>
            <person name="Sombolestani A.S."/>
        </authorList>
    </citation>
    <scope>NUCLEOTIDE SEQUENCE</scope>
    <source>
        <strain evidence="2">LMG 1626</strain>
    </source>
</reference>
<evidence type="ECO:0000313" key="2">
    <source>
        <dbReference type="EMBL" id="NHO53230.1"/>
    </source>
</evidence>
<dbReference type="AlphaFoldDB" id="A0A967ECS2"/>
<proteinExistence type="predicted"/>
<dbReference type="PROSITE" id="PS51257">
    <property type="entry name" value="PROKAR_LIPOPROTEIN"/>
    <property type="match status" value="1"/>
</dbReference>
<dbReference type="Proteomes" id="UP000597459">
    <property type="component" value="Unassembled WGS sequence"/>
</dbReference>
<evidence type="ECO:0000313" key="3">
    <source>
        <dbReference type="Proteomes" id="UP000597459"/>
    </source>
</evidence>
<sequence length="176" mass="19277">MASAFLRLAVAGTVFLGLSFGSVASAASCGRSPAREAFDVQGLKSELMVTALSCKVQDRYNAFVGKFRSALLAGESELNSYFRKTYGKSAQREHDDYITQLANVQSERGLQSGTIFCEQRLGMFDEVAALDNAHDLSNYAQAKDIMQPAVYETCAAPAVEKSTRTRRTTRRAVRKI</sequence>
<gene>
    <name evidence="2" type="ORF">GOB87_04545</name>
</gene>
<dbReference type="RefSeq" id="WP_166313376.1">
    <property type="nucleotide sequence ID" value="NZ_WOTH01000006.1"/>
</dbReference>
<feature type="signal peptide" evidence="1">
    <location>
        <begin position="1"/>
        <end position="26"/>
    </location>
</feature>
<comment type="caution">
    <text evidence="2">The sequence shown here is derived from an EMBL/GenBank/DDBJ whole genome shotgun (WGS) entry which is preliminary data.</text>
</comment>
<keyword evidence="3" id="KW-1185">Reference proteome</keyword>
<keyword evidence="1" id="KW-0732">Signal</keyword>
<accession>A0A967ECS2</accession>
<evidence type="ECO:0000256" key="1">
    <source>
        <dbReference type="SAM" id="SignalP"/>
    </source>
</evidence>